<dbReference type="KEGG" id="ptan:CRYO30217_01724"/>
<proteinExistence type="predicted"/>
<reference evidence="1" key="1">
    <citation type="submission" date="2021-04" db="EMBL/GenBank/DDBJ databases">
        <authorList>
            <person name="Rodrigo-Torres L."/>
            <person name="Arahal R. D."/>
            <person name="Lucena T."/>
        </authorList>
    </citation>
    <scope>NUCLEOTIDE SEQUENCE</scope>
    <source>
        <strain evidence="1">AS29M-1</strain>
    </source>
</reference>
<protein>
    <submittedName>
        <fullName evidence="1">Uncharacterized protein</fullName>
    </submittedName>
</protein>
<dbReference type="AlphaFoldDB" id="A0A916JMJ3"/>
<sequence length="95" mass="10857">MKKNKIIEINKDQLSKLEFKKVNKSKREHKKWELMQKLKAAQVKRKDGDGKVNITLKTSRGLFSVSAAILMIGNDFVVLRGNIYIPIKSVLNVGF</sequence>
<name>A0A916JMJ3_9FLAO</name>
<evidence type="ECO:0000313" key="1">
    <source>
        <dbReference type="EMBL" id="CAG5081772.1"/>
    </source>
</evidence>
<gene>
    <name evidence="1" type="ORF">CRYO30217_01724</name>
</gene>
<dbReference type="Proteomes" id="UP000683507">
    <property type="component" value="Chromosome"/>
</dbReference>
<dbReference type="EMBL" id="OU015584">
    <property type="protein sequence ID" value="CAG5081772.1"/>
    <property type="molecule type" value="Genomic_DNA"/>
</dbReference>
<dbReference type="RefSeq" id="WP_258541912.1">
    <property type="nucleotide sequence ID" value="NZ_OU015584.1"/>
</dbReference>
<evidence type="ECO:0000313" key="2">
    <source>
        <dbReference type="Proteomes" id="UP000683507"/>
    </source>
</evidence>
<accession>A0A916JMJ3</accession>
<keyword evidence="2" id="KW-1185">Reference proteome</keyword>
<organism evidence="1 2">
    <name type="scientific">Parvicella tangerina</name>
    <dbReference type="NCBI Taxonomy" id="2829795"/>
    <lineage>
        <taxon>Bacteria</taxon>
        <taxon>Pseudomonadati</taxon>
        <taxon>Bacteroidota</taxon>
        <taxon>Flavobacteriia</taxon>
        <taxon>Flavobacteriales</taxon>
        <taxon>Parvicellaceae</taxon>
        <taxon>Parvicella</taxon>
    </lineage>
</organism>